<dbReference type="EMBL" id="KB469303">
    <property type="protein sequence ID" value="EPQ54657.1"/>
    <property type="molecule type" value="Genomic_DNA"/>
</dbReference>
<dbReference type="SMART" id="SM00679">
    <property type="entry name" value="CTNS"/>
    <property type="match status" value="2"/>
</dbReference>
<feature type="transmembrane region" description="Helical" evidence="7">
    <location>
        <begin position="178"/>
        <end position="196"/>
    </location>
</feature>
<dbReference type="OrthoDB" id="8048523at2759"/>
<dbReference type="InterPro" id="IPR006603">
    <property type="entry name" value="PQ-loop_rpt"/>
</dbReference>
<dbReference type="KEGG" id="gtr:GLOTRDRAFT_116489"/>
<sequence length="274" mass="30311">MTAHGDLSSILGWVSIACWVVVYSPQIIENFRLKSGEGLSVAFVSIWLLGDLCNLGGAVMAGLLPTVIILAVYYTLCDVILLVQIYYYRWTSKREGPSMVSDVAPDITTVGEETPLLSDSRESSREEFSVRREFVKFGGALLFVFAAGVLGWWISGYIGKAEGSPNSPDDHLEWRSQVLGWISAALYIGARIPQIFKNFKTRCEGLSPFLFVFSITGNTTYALSICAASMAPKYLLKNASWLAGSVLTIFLDVFVLCQFFYYRSVERGNTQPLS</sequence>
<evidence type="ECO:0000256" key="3">
    <source>
        <dbReference type="ARBA" id="ARBA00022989"/>
    </source>
</evidence>
<keyword evidence="4 7" id="KW-0472">Membrane</keyword>
<protein>
    <submittedName>
        <fullName evidence="8">PQ-loop-domain-containing protein</fullName>
    </submittedName>
</protein>
<dbReference type="AlphaFoldDB" id="S7Q573"/>
<dbReference type="PANTHER" id="PTHR16201">
    <property type="entry name" value="SEVEN TRANSMEMBRANE PROTEIN 1-RELATED"/>
    <property type="match status" value="1"/>
</dbReference>
<evidence type="ECO:0000256" key="5">
    <source>
        <dbReference type="ARBA" id="ARBA00038039"/>
    </source>
</evidence>
<feature type="transmembrane region" description="Helical" evidence="7">
    <location>
        <begin position="67"/>
        <end position="88"/>
    </location>
</feature>
<dbReference type="OMA" id="DMCIFIQ"/>
<organism evidence="8 9">
    <name type="scientific">Gloeophyllum trabeum (strain ATCC 11539 / FP-39264 / Madison 617)</name>
    <name type="common">Brown rot fungus</name>
    <dbReference type="NCBI Taxonomy" id="670483"/>
    <lineage>
        <taxon>Eukaryota</taxon>
        <taxon>Fungi</taxon>
        <taxon>Dikarya</taxon>
        <taxon>Basidiomycota</taxon>
        <taxon>Agaricomycotina</taxon>
        <taxon>Agaricomycetes</taxon>
        <taxon>Gloeophyllales</taxon>
        <taxon>Gloeophyllaceae</taxon>
        <taxon>Gloeophyllum</taxon>
    </lineage>
</organism>
<dbReference type="RefSeq" id="XP_007866926.1">
    <property type="nucleotide sequence ID" value="XM_007868735.1"/>
</dbReference>
<dbReference type="GO" id="GO:0015174">
    <property type="term" value="F:basic amino acid transmembrane transporter activity"/>
    <property type="evidence" value="ECO:0007669"/>
    <property type="project" value="UniProtKB-ARBA"/>
</dbReference>
<dbReference type="eggNOG" id="KOG2913">
    <property type="taxonomic scope" value="Eukaryota"/>
</dbReference>
<dbReference type="Gene3D" id="1.20.1280.290">
    <property type="match status" value="2"/>
</dbReference>
<dbReference type="Pfam" id="PF04193">
    <property type="entry name" value="PQ-loop"/>
    <property type="match status" value="2"/>
</dbReference>
<dbReference type="InterPro" id="IPR051415">
    <property type="entry name" value="LAAT-1"/>
</dbReference>
<evidence type="ECO:0000256" key="7">
    <source>
        <dbReference type="SAM" id="Phobius"/>
    </source>
</evidence>
<comment type="similarity">
    <text evidence="5">Belongs to the laat-1 family.</text>
</comment>
<keyword evidence="9" id="KW-1185">Reference proteome</keyword>
<evidence type="ECO:0000313" key="8">
    <source>
        <dbReference type="EMBL" id="EPQ54657.1"/>
    </source>
</evidence>
<comment type="subcellular location">
    <subcellularLocation>
        <location evidence="1">Membrane</location>
        <topology evidence="1">Multi-pass membrane protein</topology>
    </subcellularLocation>
</comment>
<evidence type="ECO:0000256" key="6">
    <source>
        <dbReference type="ARBA" id="ARBA00050768"/>
    </source>
</evidence>
<evidence type="ECO:0000256" key="2">
    <source>
        <dbReference type="ARBA" id="ARBA00022692"/>
    </source>
</evidence>
<feature type="transmembrane region" description="Helical" evidence="7">
    <location>
        <begin position="6"/>
        <end position="28"/>
    </location>
</feature>
<feature type="transmembrane region" description="Helical" evidence="7">
    <location>
        <begin position="208"/>
        <end position="230"/>
    </location>
</feature>
<evidence type="ECO:0000256" key="4">
    <source>
        <dbReference type="ARBA" id="ARBA00023136"/>
    </source>
</evidence>
<dbReference type="FunFam" id="1.20.1280.290:FF:000009">
    <property type="entry name" value="PQ loop repeat family protein"/>
    <property type="match status" value="1"/>
</dbReference>
<dbReference type="Proteomes" id="UP000030669">
    <property type="component" value="Unassembled WGS sequence"/>
</dbReference>
<feature type="transmembrane region" description="Helical" evidence="7">
    <location>
        <begin position="242"/>
        <end position="262"/>
    </location>
</feature>
<dbReference type="GO" id="GO:0034486">
    <property type="term" value="P:vacuolar transmembrane transport"/>
    <property type="evidence" value="ECO:0007669"/>
    <property type="project" value="UniProtKB-ARBA"/>
</dbReference>
<gene>
    <name evidence="8" type="ORF">GLOTRDRAFT_116489</name>
</gene>
<dbReference type="GO" id="GO:0098852">
    <property type="term" value="C:lytic vacuole membrane"/>
    <property type="evidence" value="ECO:0007669"/>
    <property type="project" value="UniProtKB-ARBA"/>
</dbReference>
<evidence type="ECO:0000313" key="9">
    <source>
        <dbReference type="Proteomes" id="UP000030669"/>
    </source>
</evidence>
<dbReference type="HOGENOM" id="CLU_019699_1_0_1"/>
<feature type="transmembrane region" description="Helical" evidence="7">
    <location>
        <begin position="40"/>
        <end position="61"/>
    </location>
</feature>
<comment type="catalytic activity">
    <reaction evidence="6">
        <text>L-histidine(out) + L-arginine(in) = L-histidine(in) + L-arginine(out)</text>
        <dbReference type="Rhea" id="RHEA:71063"/>
        <dbReference type="ChEBI" id="CHEBI:32682"/>
        <dbReference type="ChEBI" id="CHEBI:57595"/>
    </reaction>
</comment>
<name>S7Q573_GLOTA</name>
<keyword evidence="3 7" id="KW-1133">Transmembrane helix</keyword>
<proteinExistence type="inferred from homology"/>
<reference evidence="8 9" key="1">
    <citation type="journal article" date="2012" name="Science">
        <title>The Paleozoic origin of enzymatic lignin decomposition reconstructed from 31 fungal genomes.</title>
        <authorList>
            <person name="Floudas D."/>
            <person name="Binder M."/>
            <person name="Riley R."/>
            <person name="Barry K."/>
            <person name="Blanchette R.A."/>
            <person name="Henrissat B."/>
            <person name="Martinez A.T."/>
            <person name="Otillar R."/>
            <person name="Spatafora J.W."/>
            <person name="Yadav J.S."/>
            <person name="Aerts A."/>
            <person name="Benoit I."/>
            <person name="Boyd A."/>
            <person name="Carlson A."/>
            <person name="Copeland A."/>
            <person name="Coutinho P.M."/>
            <person name="de Vries R.P."/>
            <person name="Ferreira P."/>
            <person name="Findley K."/>
            <person name="Foster B."/>
            <person name="Gaskell J."/>
            <person name="Glotzer D."/>
            <person name="Gorecki P."/>
            <person name="Heitman J."/>
            <person name="Hesse C."/>
            <person name="Hori C."/>
            <person name="Igarashi K."/>
            <person name="Jurgens J.A."/>
            <person name="Kallen N."/>
            <person name="Kersten P."/>
            <person name="Kohler A."/>
            <person name="Kuees U."/>
            <person name="Kumar T.K.A."/>
            <person name="Kuo A."/>
            <person name="LaButti K."/>
            <person name="Larrondo L.F."/>
            <person name="Lindquist E."/>
            <person name="Ling A."/>
            <person name="Lombard V."/>
            <person name="Lucas S."/>
            <person name="Lundell T."/>
            <person name="Martin R."/>
            <person name="McLaughlin D.J."/>
            <person name="Morgenstern I."/>
            <person name="Morin E."/>
            <person name="Murat C."/>
            <person name="Nagy L.G."/>
            <person name="Nolan M."/>
            <person name="Ohm R.A."/>
            <person name="Patyshakuliyeva A."/>
            <person name="Rokas A."/>
            <person name="Ruiz-Duenas F.J."/>
            <person name="Sabat G."/>
            <person name="Salamov A."/>
            <person name="Samejima M."/>
            <person name="Schmutz J."/>
            <person name="Slot J.C."/>
            <person name="St John F."/>
            <person name="Stenlid J."/>
            <person name="Sun H."/>
            <person name="Sun S."/>
            <person name="Syed K."/>
            <person name="Tsang A."/>
            <person name="Wiebenga A."/>
            <person name="Young D."/>
            <person name="Pisabarro A."/>
            <person name="Eastwood D.C."/>
            <person name="Martin F."/>
            <person name="Cullen D."/>
            <person name="Grigoriev I.V."/>
            <person name="Hibbett D.S."/>
        </authorList>
    </citation>
    <scope>NUCLEOTIDE SEQUENCE [LARGE SCALE GENOMIC DNA]</scope>
    <source>
        <strain evidence="8 9">ATCC 11539</strain>
    </source>
</reference>
<dbReference type="PANTHER" id="PTHR16201:SF44">
    <property type="entry name" value="SEVEN TRANSMEMBRANE PROTEIN 1"/>
    <property type="match status" value="1"/>
</dbReference>
<keyword evidence="2 7" id="KW-0812">Transmembrane</keyword>
<evidence type="ECO:0000256" key="1">
    <source>
        <dbReference type="ARBA" id="ARBA00004141"/>
    </source>
</evidence>
<feature type="transmembrane region" description="Helical" evidence="7">
    <location>
        <begin position="134"/>
        <end position="158"/>
    </location>
</feature>
<dbReference type="FunFam" id="1.20.1280.290:FF:000012">
    <property type="entry name" value="Vacuolar membrane PQ loop repeat protein"/>
    <property type="match status" value="1"/>
</dbReference>
<dbReference type="GeneID" id="19300190"/>
<accession>S7Q573</accession>